<dbReference type="InterPro" id="IPR052900">
    <property type="entry name" value="Phospholipid_Metab_Enz"/>
</dbReference>
<dbReference type="PANTHER" id="PTHR43606">
    <property type="entry name" value="PHOSPHATASE, PUTATIVE (AFU_ORTHOLOGUE AFUA_6G08710)-RELATED"/>
    <property type="match status" value="1"/>
</dbReference>
<keyword evidence="3" id="KW-1185">Reference proteome</keyword>
<gene>
    <name evidence="2" type="ORF">P691DRAFT_797104</name>
</gene>
<dbReference type="Gene3D" id="3.60.21.70">
    <property type="entry name" value="PhoD-like phosphatase"/>
    <property type="match status" value="1"/>
</dbReference>
<dbReference type="Pfam" id="PF09423">
    <property type="entry name" value="PhoD"/>
    <property type="match status" value="1"/>
</dbReference>
<accession>A0A9P5XIW9</accession>
<protein>
    <recommendedName>
        <fullName evidence="1">PhoD-like phosphatase metallophosphatase domain-containing protein</fullName>
    </recommendedName>
</protein>
<dbReference type="SUPFAM" id="SSF56300">
    <property type="entry name" value="Metallo-dependent phosphatases"/>
    <property type="match status" value="1"/>
</dbReference>
<sequence length="596" mass="67517">MTVLSYTTAITGCLYRLFCYVFLQVVPTRLARPYLPLLYVSHVLGLLFSIRQDKISTKQDKPDSDKTQPISDHRLASTLILCLPSISTSVNWANLSINTILLAAVIDFAISPLLDDASNVTFTRVGAIYPDAAKVTVRYPFPSLGNASINILWREVNLASNESRWQYGPKINLTASSDWIGTSKIENLWPNTLYEYVLTDNNQSVLPYPHHPMQFSTFPDPRFAGGSQFRFAVSSCVTPNFPYRGPSYRKAIHGFDLLANTIDSRPSTTQLISNDTTPSPGLPLEFLLFLGDFIYADVPLYMGDEREAYRRLYRRNYRSPGLRRIYERMRMYPNHPILCPIINNYMGEANDSKPPYPNAVDAFKLYNANVNYDPLHEGQFYYEFSRGDVAFFVMDTRRYRSGVEEPDFSSRSMLGDLQLSALLGWLSKVNNTAAFKFVVSSVPFTTLWSHDAQVDSWAGFPKERQLLLDAFHSVPNVIVLSGDRHEFASIVFNGESAESYPVYEISTSPLSMFYIPLVRTLAPRSQANVTRIREEITITENGTEVVEVVEHLPKEHVLKYLPIGNSKWSEIQLDTTNASKPLLYVETFIDGSSAYK</sequence>
<dbReference type="Proteomes" id="UP000807342">
    <property type="component" value="Unassembled WGS sequence"/>
</dbReference>
<dbReference type="PANTHER" id="PTHR43606:SF2">
    <property type="entry name" value="ALKALINE PHOSPHATASE FAMILY PROTEIN (AFU_ORTHOLOGUE AFUA_5G03860)"/>
    <property type="match status" value="1"/>
</dbReference>
<dbReference type="InterPro" id="IPR029052">
    <property type="entry name" value="Metallo-depent_PP-like"/>
</dbReference>
<evidence type="ECO:0000313" key="2">
    <source>
        <dbReference type="EMBL" id="KAF9451229.1"/>
    </source>
</evidence>
<organism evidence="2 3">
    <name type="scientific">Macrolepiota fuliginosa MF-IS2</name>
    <dbReference type="NCBI Taxonomy" id="1400762"/>
    <lineage>
        <taxon>Eukaryota</taxon>
        <taxon>Fungi</taxon>
        <taxon>Dikarya</taxon>
        <taxon>Basidiomycota</taxon>
        <taxon>Agaricomycotina</taxon>
        <taxon>Agaricomycetes</taxon>
        <taxon>Agaricomycetidae</taxon>
        <taxon>Agaricales</taxon>
        <taxon>Agaricineae</taxon>
        <taxon>Agaricaceae</taxon>
        <taxon>Macrolepiota</taxon>
    </lineage>
</organism>
<name>A0A9P5XIW9_9AGAR</name>
<dbReference type="InterPro" id="IPR018946">
    <property type="entry name" value="PhoD-like_MPP"/>
</dbReference>
<dbReference type="AlphaFoldDB" id="A0A9P5XIW9"/>
<feature type="domain" description="PhoD-like phosphatase metallophosphatase" evidence="1">
    <location>
        <begin position="284"/>
        <end position="520"/>
    </location>
</feature>
<evidence type="ECO:0000259" key="1">
    <source>
        <dbReference type="Pfam" id="PF09423"/>
    </source>
</evidence>
<proteinExistence type="predicted"/>
<reference evidence="2" key="1">
    <citation type="submission" date="2020-11" db="EMBL/GenBank/DDBJ databases">
        <authorList>
            <consortium name="DOE Joint Genome Institute"/>
            <person name="Ahrendt S."/>
            <person name="Riley R."/>
            <person name="Andreopoulos W."/>
            <person name="Labutti K."/>
            <person name="Pangilinan J."/>
            <person name="Ruiz-Duenas F.J."/>
            <person name="Barrasa J.M."/>
            <person name="Sanchez-Garcia M."/>
            <person name="Camarero S."/>
            <person name="Miyauchi S."/>
            <person name="Serrano A."/>
            <person name="Linde D."/>
            <person name="Babiker R."/>
            <person name="Drula E."/>
            <person name="Ayuso-Fernandez I."/>
            <person name="Pacheco R."/>
            <person name="Padilla G."/>
            <person name="Ferreira P."/>
            <person name="Barriuso J."/>
            <person name="Kellner H."/>
            <person name="Castanera R."/>
            <person name="Alfaro M."/>
            <person name="Ramirez L."/>
            <person name="Pisabarro A.G."/>
            <person name="Kuo A."/>
            <person name="Tritt A."/>
            <person name="Lipzen A."/>
            <person name="He G."/>
            <person name="Yan M."/>
            <person name="Ng V."/>
            <person name="Cullen D."/>
            <person name="Martin F."/>
            <person name="Rosso M.-N."/>
            <person name="Henrissat B."/>
            <person name="Hibbett D."/>
            <person name="Martinez A.T."/>
            <person name="Grigoriev I.V."/>
        </authorList>
    </citation>
    <scope>NUCLEOTIDE SEQUENCE</scope>
    <source>
        <strain evidence="2">MF-IS2</strain>
    </source>
</reference>
<comment type="caution">
    <text evidence="2">The sequence shown here is derived from an EMBL/GenBank/DDBJ whole genome shotgun (WGS) entry which is preliminary data.</text>
</comment>
<evidence type="ECO:0000313" key="3">
    <source>
        <dbReference type="Proteomes" id="UP000807342"/>
    </source>
</evidence>
<dbReference type="OrthoDB" id="2100241at2759"/>
<dbReference type="EMBL" id="MU151089">
    <property type="protein sequence ID" value="KAF9451229.1"/>
    <property type="molecule type" value="Genomic_DNA"/>
</dbReference>
<dbReference type="InterPro" id="IPR038607">
    <property type="entry name" value="PhoD-like_sf"/>
</dbReference>